<dbReference type="Proteomes" id="UP001600894">
    <property type="component" value="Unassembled WGS sequence"/>
</dbReference>
<keyword evidence="1" id="KW-0812">Transmembrane</keyword>
<organism evidence="2 3">
    <name type="scientific">Enterocloster alcoholdehydrogenati</name>
    <dbReference type="NCBI Taxonomy" id="2547410"/>
    <lineage>
        <taxon>Bacteria</taxon>
        <taxon>Bacillati</taxon>
        <taxon>Bacillota</taxon>
        <taxon>Clostridia</taxon>
        <taxon>Lachnospirales</taxon>
        <taxon>Lachnospiraceae</taxon>
        <taxon>Enterocloster</taxon>
    </lineage>
</organism>
<dbReference type="EMBL" id="BAABXL010000001">
    <property type="protein sequence ID" value="GAA6269607.1"/>
    <property type="molecule type" value="Genomic_DNA"/>
</dbReference>
<evidence type="ECO:0008006" key="4">
    <source>
        <dbReference type="Google" id="ProtNLM"/>
    </source>
</evidence>
<keyword evidence="1" id="KW-0472">Membrane</keyword>
<evidence type="ECO:0000313" key="2">
    <source>
        <dbReference type="EMBL" id="GAA6269607.1"/>
    </source>
</evidence>
<proteinExistence type="predicted"/>
<reference evidence="2 3" key="1">
    <citation type="submission" date="2024-04" db="EMBL/GenBank/DDBJ databases">
        <title>Defined microbial consortia suppress multidrug-resistant proinflammatory Enterobacteriaceae via ecological control.</title>
        <authorList>
            <person name="Furuichi M."/>
            <person name="Kawaguchi T."/>
            <person name="Pust M."/>
            <person name="Yasuma K."/>
            <person name="Plichta D."/>
            <person name="Hasegawa N."/>
            <person name="Ohya T."/>
            <person name="Bhattarai S."/>
            <person name="Sasajima S."/>
            <person name="Aoto Y."/>
            <person name="Tuganbaev T."/>
            <person name="Yaginuma M."/>
            <person name="Ueda M."/>
            <person name="Okahashi N."/>
            <person name="Amafuji K."/>
            <person name="Kiridooshi Y."/>
            <person name="Sugita K."/>
            <person name="Strazar M."/>
            <person name="Skelly A."/>
            <person name="Suda W."/>
            <person name="Hattori M."/>
            <person name="Nakamoto N."/>
            <person name="Caballero S."/>
            <person name="Norman J."/>
            <person name="Olle B."/>
            <person name="Tanoue T."/>
            <person name="Arita M."/>
            <person name="Bucci V."/>
            <person name="Atarashi K."/>
            <person name="Xavier R."/>
            <person name="Honda K."/>
        </authorList>
    </citation>
    <scope>NUCLEOTIDE SEQUENCE [LARGE SCALE GENOMIC DNA]</scope>
    <source>
        <strain evidence="3">f13</strain>
    </source>
</reference>
<comment type="caution">
    <text evidence="2">The sequence shown here is derived from an EMBL/GenBank/DDBJ whole genome shotgun (WGS) entry which is preliminary data.</text>
</comment>
<evidence type="ECO:0000313" key="3">
    <source>
        <dbReference type="Proteomes" id="UP001600894"/>
    </source>
</evidence>
<accession>A0ABQ0AZZ9</accession>
<dbReference type="RefSeq" id="WP_176255935.1">
    <property type="nucleotide sequence ID" value="NZ_BAABXL010000001.1"/>
</dbReference>
<feature type="transmembrane region" description="Helical" evidence="1">
    <location>
        <begin position="96"/>
        <end position="120"/>
    </location>
</feature>
<name>A0ABQ0AZZ9_9FIRM</name>
<keyword evidence="3" id="KW-1185">Reference proteome</keyword>
<feature type="transmembrane region" description="Helical" evidence="1">
    <location>
        <begin position="54"/>
        <end position="76"/>
    </location>
</feature>
<gene>
    <name evidence="2" type="ORF">F130042H8_26670</name>
</gene>
<sequence>MKHFKDIMRKIQEVKCKLFIAITIFNMAFADVAYAKTGEVDFKNTTLFKGSVAVLTGLSKALMGITVLVTVALAIVKGIQWQTADEQEKPMKKKALLQTIGIGIIVASIAGVIGIILGAYGLEDETNSGLISAINHISYFI</sequence>
<evidence type="ECO:0000256" key="1">
    <source>
        <dbReference type="SAM" id="Phobius"/>
    </source>
</evidence>
<protein>
    <recommendedName>
        <fullName evidence="4">TrbC/VIRB2 family protein</fullName>
    </recommendedName>
</protein>
<keyword evidence="1" id="KW-1133">Transmembrane helix</keyword>